<dbReference type="InterPro" id="IPR001584">
    <property type="entry name" value="Integrase_cat-core"/>
</dbReference>
<comment type="caution">
    <text evidence="4">The sequence shown here is derived from an EMBL/GenBank/DDBJ whole genome shotgun (WGS) entry which is preliminary data.</text>
</comment>
<organism evidence="4 5">
    <name type="scientific">Phytophthora megakarya</name>
    <dbReference type="NCBI Taxonomy" id="4795"/>
    <lineage>
        <taxon>Eukaryota</taxon>
        <taxon>Sar</taxon>
        <taxon>Stramenopiles</taxon>
        <taxon>Oomycota</taxon>
        <taxon>Peronosporomycetes</taxon>
        <taxon>Peronosporales</taxon>
        <taxon>Peronosporaceae</taxon>
        <taxon>Phytophthora</taxon>
    </lineage>
</organism>
<gene>
    <name evidence="4" type="ORF">PHMEG_00025325</name>
    <name evidence="3" type="ORF">PHMEG_00035155</name>
</gene>
<protein>
    <submittedName>
        <fullName evidence="4">Retrotransposon Tca3 Polyprotein</fullName>
    </submittedName>
</protein>
<reference evidence="5" key="2">
    <citation type="submission" date="2017-03" db="EMBL/GenBank/DDBJ databases">
        <title>Phytopthora megakarya and P. palmivora, two closely related causual agents of cacao black pod achieved similar genome size and gene model numbers by different mechanisms.</title>
        <authorList>
            <person name="Ali S."/>
            <person name="Shao J."/>
            <person name="Larry D.J."/>
            <person name="Kronmiller B."/>
            <person name="Shen D."/>
            <person name="Strem M.D."/>
            <person name="Melnick R.L."/>
            <person name="Guiltinan M.J."/>
            <person name="Tyler B.M."/>
            <person name="Meinhardt L.W."/>
            <person name="Bailey B.A."/>
        </authorList>
    </citation>
    <scope>NUCLEOTIDE SEQUENCE [LARGE SCALE GENOMIC DNA]</scope>
    <source>
        <strain evidence="5">zdho120</strain>
    </source>
</reference>
<dbReference type="AlphaFoldDB" id="A0A225VCA6"/>
<dbReference type="GO" id="GO:0015074">
    <property type="term" value="P:DNA integration"/>
    <property type="evidence" value="ECO:0007669"/>
    <property type="project" value="InterPro"/>
</dbReference>
<feature type="region of interest" description="Disordered" evidence="1">
    <location>
        <begin position="1"/>
        <end position="22"/>
    </location>
</feature>
<accession>A0A225VCA6</accession>
<reference evidence="4" key="1">
    <citation type="journal article" date="2017" name="Genome Biol. Evol.">
        <title>Phytophthora megakarya and P. palmivora, closely related causal agents of cacao black pod rot, underwent increases in genome sizes and gene numbers by different mechanisms.</title>
        <authorList>
            <person name="Ali S.S."/>
            <person name="Shao J."/>
            <person name="Lary D.J."/>
            <person name="Kronmiller B."/>
            <person name="Shen D."/>
            <person name="Strem M.D."/>
            <person name="Amoako-Attah I."/>
            <person name="Akrofi A.Y."/>
            <person name="Begoude B.A."/>
            <person name="Ten Hoopen G.M."/>
            <person name="Coulibaly K."/>
            <person name="Kebe B.I."/>
            <person name="Melnick R.L."/>
            <person name="Guiltinan M.J."/>
            <person name="Tyler B.M."/>
            <person name="Meinhardt L.W."/>
            <person name="Bailey B.A."/>
        </authorList>
    </citation>
    <scope>NUCLEOTIDE SEQUENCE</scope>
    <source>
        <strain evidence="4">Zdho120</strain>
    </source>
</reference>
<evidence type="ECO:0000259" key="2">
    <source>
        <dbReference type="PROSITE" id="PS50994"/>
    </source>
</evidence>
<evidence type="ECO:0000256" key="1">
    <source>
        <dbReference type="SAM" id="MobiDB-lite"/>
    </source>
</evidence>
<evidence type="ECO:0000313" key="3">
    <source>
        <dbReference type="EMBL" id="OWY94974.1"/>
    </source>
</evidence>
<feature type="domain" description="Integrase catalytic" evidence="2">
    <location>
        <begin position="1"/>
        <end position="92"/>
    </location>
</feature>
<keyword evidence="5" id="KW-1185">Reference proteome</keyword>
<evidence type="ECO:0000313" key="5">
    <source>
        <dbReference type="Proteomes" id="UP000198211"/>
    </source>
</evidence>
<dbReference type="PROSITE" id="PS50994">
    <property type="entry name" value="INTEGRASE"/>
    <property type="match status" value="1"/>
</dbReference>
<feature type="compositionally biased region" description="Basic and acidic residues" evidence="1">
    <location>
        <begin position="1"/>
        <end position="11"/>
    </location>
</feature>
<dbReference type="EMBL" id="NBNE01013587">
    <property type="protein sequence ID" value="OWY94974.1"/>
    <property type="molecule type" value="Genomic_DNA"/>
</dbReference>
<evidence type="ECO:0000313" key="4">
    <source>
        <dbReference type="EMBL" id="OWZ03015.1"/>
    </source>
</evidence>
<dbReference type="SUPFAM" id="SSF53098">
    <property type="entry name" value="Ribonuclease H-like"/>
    <property type="match status" value="1"/>
</dbReference>
<dbReference type="Gene3D" id="3.30.420.10">
    <property type="entry name" value="Ribonuclease H-like superfamily/Ribonuclease H"/>
    <property type="match status" value="1"/>
</dbReference>
<dbReference type="GO" id="GO:0003676">
    <property type="term" value="F:nucleic acid binding"/>
    <property type="evidence" value="ECO:0007669"/>
    <property type="project" value="InterPro"/>
</dbReference>
<sequence>MHGGDVGDRWALDVAGPLPMSDGGERYVIAAVEYVTRYAVATTVNQHTANNAAEFLVTSIVLKFGRFRELLTDGTPELTGKAIEQLVVMLQA</sequence>
<reference evidence="4" key="3">
    <citation type="submission" date="2017-03" db="EMBL/GenBank/DDBJ databases">
        <authorList>
            <person name="Afonso C.L."/>
            <person name="Miller P.J."/>
            <person name="Scott M.A."/>
            <person name="Spackman E."/>
            <person name="Goraichik I."/>
            <person name="Dimitrov K.M."/>
            <person name="Suarez D.L."/>
            <person name="Swayne D.E."/>
        </authorList>
    </citation>
    <scope>NUCLEOTIDE SEQUENCE</scope>
    <source>
        <strain evidence="4">Zdho120</strain>
    </source>
</reference>
<name>A0A225VCA6_9STRA</name>
<dbReference type="EMBL" id="NBNE01005783">
    <property type="protein sequence ID" value="OWZ03015.1"/>
    <property type="molecule type" value="Genomic_DNA"/>
</dbReference>
<dbReference type="InterPro" id="IPR012337">
    <property type="entry name" value="RNaseH-like_sf"/>
</dbReference>
<dbReference type="InterPro" id="IPR036397">
    <property type="entry name" value="RNaseH_sf"/>
</dbReference>
<dbReference type="Proteomes" id="UP000198211">
    <property type="component" value="Unassembled WGS sequence"/>
</dbReference>
<proteinExistence type="predicted"/>
<dbReference type="OrthoDB" id="111324at2759"/>